<feature type="domain" description="PAC" evidence="12">
    <location>
        <begin position="86"/>
        <end position="139"/>
    </location>
</feature>
<keyword evidence="4" id="KW-0808">Transferase</keyword>
<evidence type="ECO:0000313" key="14">
    <source>
        <dbReference type="Proteomes" id="UP001148125"/>
    </source>
</evidence>
<dbReference type="PANTHER" id="PTHR43065:SF10">
    <property type="entry name" value="PEROXIDE STRESS-ACTIVATED HISTIDINE KINASE MAK3"/>
    <property type="match status" value="1"/>
</dbReference>
<evidence type="ECO:0000256" key="2">
    <source>
        <dbReference type="ARBA" id="ARBA00012438"/>
    </source>
</evidence>
<keyword evidence="9" id="KW-0175">Coiled coil</keyword>
<dbReference type="Pfam" id="PF02518">
    <property type="entry name" value="HATPase_c"/>
    <property type="match status" value="1"/>
</dbReference>
<keyword evidence="7 13" id="KW-0067">ATP-binding</keyword>
<dbReference type="EC" id="2.7.13.3" evidence="2"/>
<dbReference type="PANTHER" id="PTHR43065">
    <property type="entry name" value="SENSOR HISTIDINE KINASE"/>
    <property type="match status" value="1"/>
</dbReference>
<comment type="caution">
    <text evidence="13">The sequence shown here is derived from an EMBL/GenBank/DDBJ whole genome shotgun (WGS) entry which is preliminary data.</text>
</comment>
<dbReference type="Gene3D" id="1.10.287.130">
    <property type="match status" value="1"/>
</dbReference>
<evidence type="ECO:0000256" key="4">
    <source>
        <dbReference type="ARBA" id="ARBA00022679"/>
    </source>
</evidence>
<evidence type="ECO:0000256" key="1">
    <source>
        <dbReference type="ARBA" id="ARBA00000085"/>
    </source>
</evidence>
<evidence type="ECO:0000256" key="7">
    <source>
        <dbReference type="ARBA" id="ARBA00022840"/>
    </source>
</evidence>
<evidence type="ECO:0000256" key="6">
    <source>
        <dbReference type="ARBA" id="ARBA00022777"/>
    </source>
</evidence>
<evidence type="ECO:0000313" key="13">
    <source>
        <dbReference type="EMBL" id="MDE5413342.1"/>
    </source>
</evidence>
<dbReference type="SUPFAM" id="SSF47384">
    <property type="entry name" value="Homodimeric domain of signal transducing histidine kinase"/>
    <property type="match status" value="1"/>
</dbReference>
<proteinExistence type="predicted"/>
<keyword evidence="14" id="KW-1185">Reference proteome</keyword>
<dbReference type="InterPro" id="IPR003594">
    <property type="entry name" value="HATPase_dom"/>
</dbReference>
<keyword evidence="8" id="KW-0902">Two-component regulatory system</keyword>
<accession>A0ABT5VDD8</accession>
<dbReference type="InterPro" id="IPR035965">
    <property type="entry name" value="PAS-like_dom_sf"/>
</dbReference>
<dbReference type="Pfam" id="PF08448">
    <property type="entry name" value="PAS_4"/>
    <property type="match status" value="1"/>
</dbReference>
<name>A0ABT5VDD8_9BACI</name>
<feature type="domain" description="Histidine kinase" evidence="10">
    <location>
        <begin position="191"/>
        <end position="397"/>
    </location>
</feature>
<dbReference type="InterPro" id="IPR005467">
    <property type="entry name" value="His_kinase_dom"/>
</dbReference>
<dbReference type="RefSeq" id="WP_275117959.1">
    <property type="nucleotide sequence ID" value="NZ_JAOTPO010000004.1"/>
</dbReference>
<comment type="catalytic activity">
    <reaction evidence="1">
        <text>ATP + protein L-histidine = ADP + protein N-phospho-L-histidine.</text>
        <dbReference type="EC" id="2.7.13.3"/>
    </reaction>
</comment>
<keyword evidence="3" id="KW-0597">Phosphoprotein</keyword>
<dbReference type="Gene3D" id="3.30.565.10">
    <property type="entry name" value="Histidine kinase-like ATPase, C-terminal domain"/>
    <property type="match status" value="1"/>
</dbReference>
<evidence type="ECO:0000256" key="5">
    <source>
        <dbReference type="ARBA" id="ARBA00022741"/>
    </source>
</evidence>
<keyword evidence="5" id="KW-0547">Nucleotide-binding</keyword>
<evidence type="ECO:0000259" key="11">
    <source>
        <dbReference type="PROSITE" id="PS50112"/>
    </source>
</evidence>
<dbReference type="PROSITE" id="PS50112">
    <property type="entry name" value="PAS"/>
    <property type="match status" value="1"/>
</dbReference>
<dbReference type="InterPro" id="IPR036097">
    <property type="entry name" value="HisK_dim/P_sf"/>
</dbReference>
<sequence>MLKKGLANSDIQRILNALPFGVLIVDAKGEFLHINSKVYDIWGVDPAKWDKHTVYGEYEGYYKGTDQRISKGDWAVIRAIEKGETSFGEVIDIQTFDGRKATILNSAIPLFTAGGRIDGAVLTISDITEVKQLEIELNIHKRYLSDLVEEKTRELKEKNEKLKQEMLENERLHKEKRKMDQLHLVGEMAVGFAHEIRNRMTTVNMFLQFLSTTDLSDQEKKQMISTVLLDVEQANAIISEFVMLSHNKKVELRPNNLNKIVRESILKIQTDLEINTSRFIFINEDSIPDICVDENEITQLIMNLIRNGLEAMEDDQVLTIKTLSNENEILLLIKDEGPGIHPSILDKIATPFFTTKDHHIGLGLSKCYSIAERNQATITLDTGATGTTVTVTFLNTSTDLHC</sequence>
<protein>
    <recommendedName>
        <fullName evidence="2">histidine kinase</fullName>
        <ecNumber evidence="2">2.7.13.3</ecNumber>
    </recommendedName>
</protein>
<gene>
    <name evidence="13" type="ORF">N7Z68_08080</name>
</gene>
<dbReference type="InterPro" id="IPR000014">
    <property type="entry name" value="PAS"/>
</dbReference>
<organism evidence="13 14">
    <name type="scientific">Alkalihalobacterium chitinilyticum</name>
    <dbReference type="NCBI Taxonomy" id="2980103"/>
    <lineage>
        <taxon>Bacteria</taxon>
        <taxon>Bacillati</taxon>
        <taxon>Bacillota</taxon>
        <taxon>Bacilli</taxon>
        <taxon>Bacillales</taxon>
        <taxon>Bacillaceae</taxon>
        <taxon>Alkalihalobacterium</taxon>
    </lineage>
</organism>
<feature type="domain" description="PAS" evidence="11">
    <location>
        <begin position="7"/>
        <end position="48"/>
    </location>
</feature>
<dbReference type="Gene3D" id="3.30.450.20">
    <property type="entry name" value="PAS domain"/>
    <property type="match status" value="1"/>
</dbReference>
<dbReference type="EMBL" id="JAOTPO010000004">
    <property type="protein sequence ID" value="MDE5413342.1"/>
    <property type="molecule type" value="Genomic_DNA"/>
</dbReference>
<dbReference type="CDD" id="cd00082">
    <property type="entry name" value="HisKA"/>
    <property type="match status" value="1"/>
</dbReference>
<feature type="coiled-coil region" evidence="9">
    <location>
        <begin position="130"/>
        <end position="182"/>
    </location>
</feature>
<dbReference type="SUPFAM" id="SSF55785">
    <property type="entry name" value="PYP-like sensor domain (PAS domain)"/>
    <property type="match status" value="1"/>
</dbReference>
<dbReference type="Proteomes" id="UP001148125">
    <property type="component" value="Unassembled WGS sequence"/>
</dbReference>
<dbReference type="SMART" id="SM00387">
    <property type="entry name" value="HATPase_c"/>
    <property type="match status" value="1"/>
</dbReference>
<dbReference type="GO" id="GO:0005524">
    <property type="term" value="F:ATP binding"/>
    <property type="evidence" value="ECO:0007669"/>
    <property type="project" value="UniProtKB-KW"/>
</dbReference>
<dbReference type="PROSITE" id="PS50109">
    <property type="entry name" value="HIS_KIN"/>
    <property type="match status" value="1"/>
</dbReference>
<evidence type="ECO:0000259" key="12">
    <source>
        <dbReference type="PROSITE" id="PS50113"/>
    </source>
</evidence>
<evidence type="ECO:0000256" key="3">
    <source>
        <dbReference type="ARBA" id="ARBA00022553"/>
    </source>
</evidence>
<evidence type="ECO:0000259" key="10">
    <source>
        <dbReference type="PROSITE" id="PS50109"/>
    </source>
</evidence>
<dbReference type="SUPFAM" id="SSF55874">
    <property type="entry name" value="ATPase domain of HSP90 chaperone/DNA topoisomerase II/histidine kinase"/>
    <property type="match status" value="1"/>
</dbReference>
<dbReference type="PROSITE" id="PS50113">
    <property type="entry name" value="PAC"/>
    <property type="match status" value="1"/>
</dbReference>
<keyword evidence="6" id="KW-0418">Kinase</keyword>
<evidence type="ECO:0000256" key="9">
    <source>
        <dbReference type="SAM" id="Coils"/>
    </source>
</evidence>
<dbReference type="InterPro" id="IPR003661">
    <property type="entry name" value="HisK_dim/P_dom"/>
</dbReference>
<evidence type="ECO:0000256" key="8">
    <source>
        <dbReference type="ARBA" id="ARBA00023012"/>
    </source>
</evidence>
<reference evidence="13" key="1">
    <citation type="submission" date="2024-05" db="EMBL/GenBank/DDBJ databases">
        <title>Alkalihalobacillus sp. strain MEB203 novel alkaliphilic bacterium from Lonar Lake, India.</title>
        <authorList>
            <person name="Joshi A."/>
            <person name="Thite S."/>
            <person name="Mengade P."/>
        </authorList>
    </citation>
    <scope>NUCLEOTIDE SEQUENCE</scope>
    <source>
        <strain evidence="13">MEB 203</strain>
    </source>
</reference>
<dbReference type="InterPro" id="IPR013656">
    <property type="entry name" value="PAS_4"/>
</dbReference>
<dbReference type="SMART" id="SM00388">
    <property type="entry name" value="HisKA"/>
    <property type="match status" value="1"/>
</dbReference>
<dbReference type="InterPro" id="IPR000700">
    <property type="entry name" value="PAS-assoc_C"/>
</dbReference>
<dbReference type="InterPro" id="IPR036890">
    <property type="entry name" value="HATPase_C_sf"/>
</dbReference>